<evidence type="ECO:0000313" key="2">
    <source>
        <dbReference type="EMBL" id="GMH62583.1"/>
    </source>
</evidence>
<protein>
    <submittedName>
        <fullName evidence="2">Uncharacterized protein</fullName>
    </submittedName>
</protein>
<comment type="caution">
    <text evidence="2">The sequence shown here is derived from an EMBL/GenBank/DDBJ whole genome shotgun (WGS) entry which is preliminary data.</text>
</comment>
<sequence length="468" mass="51537">MSSLLVSSLLHRPLLPLPFKRSLSTAYSFGTSLHGALGIESHASGLDHIVSQPVLTNVHSASAGWGHSIYLRKDGSLFITGKPHEFQSLLRINRLPRIVAKGLSWLNNLGAREDKKLEKSFQSLTPQPIKFPFTPQIITASAGLTAIICTSGQLYTFGINNFGQCGVGENSNNVWEPERVLGLHSECGRPVVERDLNEGKKEEMINLGCEAPITSVSLGLQHGICSNSLGHVYTWGKGERGQLGLFGEGGNVCYGSRVRFVRGGREDDVEIEKVESGVNHCAAMERGRRVVWVWGKFMGPPEVPEVNEDTEDDDDDEVEVEVDRATDAFLSQKFEFEAKVKEMKCGSHQTAVLLNDNSVWAKGILKNGGGLTEYEFVKVVQFENDRSVELHGGHQLVLVVDGKEAYYIELQAPEIEIDEEGNEIATNSSFMPVDFLPEGFDEQIVGVETGWRQGMVLVDDNVVPEKNN</sequence>
<evidence type="ECO:0000256" key="1">
    <source>
        <dbReference type="PROSITE-ProRule" id="PRU00235"/>
    </source>
</evidence>
<dbReference type="GO" id="GO:0005085">
    <property type="term" value="F:guanyl-nucleotide exchange factor activity"/>
    <property type="evidence" value="ECO:0007669"/>
    <property type="project" value="TreeGrafter"/>
</dbReference>
<dbReference type="EMBL" id="BRXW01000518">
    <property type="protein sequence ID" value="GMH62583.1"/>
    <property type="molecule type" value="Genomic_DNA"/>
</dbReference>
<proteinExistence type="predicted"/>
<organism evidence="2 3">
    <name type="scientific">Triparma laevis f. longispina</name>
    <dbReference type="NCBI Taxonomy" id="1714387"/>
    <lineage>
        <taxon>Eukaryota</taxon>
        <taxon>Sar</taxon>
        <taxon>Stramenopiles</taxon>
        <taxon>Ochrophyta</taxon>
        <taxon>Bolidophyceae</taxon>
        <taxon>Parmales</taxon>
        <taxon>Triparmaceae</taxon>
        <taxon>Triparma</taxon>
    </lineage>
</organism>
<dbReference type="GO" id="GO:0005737">
    <property type="term" value="C:cytoplasm"/>
    <property type="evidence" value="ECO:0007669"/>
    <property type="project" value="TreeGrafter"/>
</dbReference>
<dbReference type="Gene3D" id="2.130.10.30">
    <property type="entry name" value="Regulator of chromosome condensation 1/beta-lactamase-inhibitor protein II"/>
    <property type="match status" value="1"/>
</dbReference>
<reference evidence="3" key="1">
    <citation type="journal article" date="2023" name="Commun. Biol.">
        <title>Genome analysis of Parmales, the sister group of diatoms, reveals the evolutionary specialization of diatoms from phago-mixotrophs to photoautotrophs.</title>
        <authorList>
            <person name="Ban H."/>
            <person name="Sato S."/>
            <person name="Yoshikawa S."/>
            <person name="Yamada K."/>
            <person name="Nakamura Y."/>
            <person name="Ichinomiya M."/>
            <person name="Sato N."/>
            <person name="Blanc-Mathieu R."/>
            <person name="Endo H."/>
            <person name="Kuwata A."/>
            <person name="Ogata H."/>
        </authorList>
    </citation>
    <scope>NUCLEOTIDE SEQUENCE [LARGE SCALE GENOMIC DNA]</scope>
    <source>
        <strain evidence="3">NIES 3700</strain>
    </source>
</reference>
<dbReference type="InterPro" id="IPR000408">
    <property type="entry name" value="Reg_chr_condens"/>
</dbReference>
<dbReference type="AlphaFoldDB" id="A0A9W7E1M4"/>
<dbReference type="Proteomes" id="UP001165122">
    <property type="component" value="Unassembled WGS sequence"/>
</dbReference>
<dbReference type="InterPro" id="IPR009091">
    <property type="entry name" value="RCC1/BLIP-II"/>
</dbReference>
<dbReference type="InterPro" id="IPR051553">
    <property type="entry name" value="Ran_GTPase-activating"/>
</dbReference>
<dbReference type="SUPFAM" id="SSF50985">
    <property type="entry name" value="RCC1/BLIP-II"/>
    <property type="match status" value="1"/>
</dbReference>
<dbReference type="PANTHER" id="PTHR45982:SF1">
    <property type="entry name" value="REGULATOR OF CHROMOSOME CONDENSATION"/>
    <property type="match status" value="1"/>
</dbReference>
<dbReference type="PANTHER" id="PTHR45982">
    <property type="entry name" value="REGULATOR OF CHROMOSOME CONDENSATION"/>
    <property type="match status" value="1"/>
</dbReference>
<feature type="repeat" description="RCC1" evidence="1">
    <location>
        <begin position="152"/>
        <end position="229"/>
    </location>
</feature>
<dbReference type="OrthoDB" id="8068875at2759"/>
<feature type="repeat" description="RCC1" evidence="1">
    <location>
        <begin position="24"/>
        <end position="74"/>
    </location>
</feature>
<gene>
    <name evidence="2" type="ORF">TrLO_g2993</name>
</gene>
<feature type="repeat" description="RCC1" evidence="1">
    <location>
        <begin position="230"/>
        <end position="287"/>
    </location>
</feature>
<accession>A0A9W7E1M4</accession>
<dbReference type="PROSITE" id="PS50012">
    <property type="entry name" value="RCC1_3"/>
    <property type="match status" value="3"/>
</dbReference>
<keyword evidence="3" id="KW-1185">Reference proteome</keyword>
<evidence type="ECO:0000313" key="3">
    <source>
        <dbReference type="Proteomes" id="UP001165122"/>
    </source>
</evidence>
<name>A0A9W7E1M4_9STRA</name>
<dbReference type="Pfam" id="PF00415">
    <property type="entry name" value="RCC1"/>
    <property type="match status" value="2"/>
</dbReference>